<sequence length="187" mass="20996">MPFKQRKHENKNDVKKREAHYKSWSMTLKAMNEFVGKSPVTLEVVKELVPKLGRKIEARGTKEAQDTANEAKKEAKLIIANIEGIHLSAKKFGLCPLCGEPIERLQGESAAQWQTRGEKIRGYEVAIMVIQAFLTIAIENDPRAVLELLGKLGVQKMAGQVMTVVNTRNAKTIAAQIGKYSIKERRR</sequence>
<name>A0A1Y1ZU26_9PLEO</name>
<protein>
    <submittedName>
        <fullName evidence="1">Uncharacterized protein</fullName>
    </submittedName>
</protein>
<evidence type="ECO:0000313" key="2">
    <source>
        <dbReference type="Proteomes" id="UP000193144"/>
    </source>
</evidence>
<dbReference type="EMBL" id="MCFA01000043">
    <property type="protein sequence ID" value="ORY13275.1"/>
    <property type="molecule type" value="Genomic_DNA"/>
</dbReference>
<reference evidence="1 2" key="1">
    <citation type="submission" date="2016-07" db="EMBL/GenBank/DDBJ databases">
        <title>Pervasive Adenine N6-methylation of Active Genes in Fungi.</title>
        <authorList>
            <consortium name="DOE Joint Genome Institute"/>
            <person name="Mondo S.J."/>
            <person name="Dannebaum R.O."/>
            <person name="Kuo R.C."/>
            <person name="Labutti K."/>
            <person name="Haridas S."/>
            <person name="Kuo A."/>
            <person name="Salamov A."/>
            <person name="Ahrendt S.R."/>
            <person name="Lipzen A."/>
            <person name="Sullivan W."/>
            <person name="Andreopoulos W.B."/>
            <person name="Clum A."/>
            <person name="Lindquist E."/>
            <person name="Daum C."/>
            <person name="Ramamoorthy G.K."/>
            <person name="Gryganskyi A."/>
            <person name="Culley D."/>
            <person name="Magnuson J.K."/>
            <person name="James T.Y."/>
            <person name="O'Malley M.A."/>
            <person name="Stajich J.E."/>
            <person name="Spatafora J.W."/>
            <person name="Visel A."/>
            <person name="Grigoriev I.V."/>
        </authorList>
    </citation>
    <scope>NUCLEOTIDE SEQUENCE [LARGE SCALE GENOMIC DNA]</scope>
    <source>
        <strain evidence="1 2">CBS 115471</strain>
    </source>
</reference>
<proteinExistence type="predicted"/>
<dbReference type="Proteomes" id="UP000193144">
    <property type="component" value="Unassembled WGS sequence"/>
</dbReference>
<accession>A0A1Y1ZU26</accession>
<evidence type="ECO:0000313" key="1">
    <source>
        <dbReference type="EMBL" id="ORY13275.1"/>
    </source>
</evidence>
<organism evidence="1 2">
    <name type="scientific">Clohesyomyces aquaticus</name>
    <dbReference type="NCBI Taxonomy" id="1231657"/>
    <lineage>
        <taxon>Eukaryota</taxon>
        <taxon>Fungi</taxon>
        <taxon>Dikarya</taxon>
        <taxon>Ascomycota</taxon>
        <taxon>Pezizomycotina</taxon>
        <taxon>Dothideomycetes</taxon>
        <taxon>Pleosporomycetidae</taxon>
        <taxon>Pleosporales</taxon>
        <taxon>Lindgomycetaceae</taxon>
        <taxon>Clohesyomyces</taxon>
    </lineage>
</organism>
<comment type="caution">
    <text evidence="1">The sequence shown here is derived from an EMBL/GenBank/DDBJ whole genome shotgun (WGS) entry which is preliminary data.</text>
</comment>
<keyword evidence="2" id="KW-1185">Reference proteome</keyword>
<gene>
    <name evidence="1" type="ORF">BCR34DRAFT_613472</name>
</gene>
<dbReference type="AlphaFoldDB" id="A0A1Y1ZU26"/>